<protein>
    <submittedName>
        <fullName evidence="1">Uncharacterized protein</fullName>
    </submittedName>
</protein>
<dbReference type="Gramene" id="OIT21891">
    <property type="protein sequence ID" value="OIT21891"/>
    <property type="gene ID" value="A4A49_63377"/>
</dbReference>
<feature type="non-terminal residue" evidence="1">
    <location>
        <position position="1"/>
    </location>
</feature>
<organism evidence="1 2">
    <name type="scientific">Nicotiana attenuata</name>
    <name type="common">Coyote tobacco</name>
    <dbReference type="NCBI Taxonomy" id="49451"/>
    <lineage>
        <taxon>Eukaryota</taxon>
        <taxon>Viridiplantae</taxon>
        <taxon>Streptophyta</taxon>
        <taxon>Embryophyta</taxon>
        <taxon>Tracheophyta</taxon>
        <taxon>Spermatophyta</taxon>
        <taxon>Magnoliopsida</taxon>
        <taxon>eudicotyledons</taxon>
        <taxon>Gunneridae</taxon>
        <taxon>Pentapetalae</taxon>
        <taxon>asterids</taxon>
        <taxon>lamiids</taxon>
        <taxon>Solanales</taxon>
        <taxon>Solanaceae</taxon>
        <taxon>Nicotianoideae</taxon>
        <taxon>Nicotianeae</taxon>
        <taxon>Nicotiana</taxon>
    </lineage>
</organism>
<sequence>KFDPVLVDEVDSDDEWITEKEDPVLPEDPSWLDEENLFDIDVVRTVPLTPYENNLTHESFIDVGSLRDTSESGPSNKK</sequence>
<dbReference type="EMBL" id="MJEQ01004032">
    <property type="protein sequence ID" value="OIT21891.1"/>
    <property type="molecule type" value="Genomic_DNA"/>
</dbReference>
<name>A0A1J6KGF6_NICAT</name>
<proteinExistence type="predicted"/>
<dbReference type="AlphaFoldDB" id="A0A1J6KGF6"/>
<evidence type="ECO:0000313" key="2">
    <source>
        <dbReference type="Proteomes" id="UP000187609"/>
    </source>
</evidence>
<evidence type="ECO:0000313" key="1">
    <source>
        <dbReference type="EMBL" id="OIT21891.1"/>
    </source>
</evidence>
<reference evidence="1" key="1">
    <citation type="submission" date="2016-11" db="EMBL/GenBank/DDBJ databases">
        <title>The genome of Nicotiana attenuata.</title>
        <authorList>
            <person name="Xu S."/>
            <person name="Brockmoeller T."/>
            <person name="Gaquerel E."/>
            <person name="Navarro A."/>
            <person name="Kuhl H."/>
            <person name="Gase K."/>
            <person name="Ling Z."/>
            <person name="Zhou W."/>
            <person name="Kreitzer C."/>
            <person name="Stanke M."/>
            <person name="Tang H."/>
            <person name="Lyons E."/>
            <person name="Pandey P."/>
            <person name="Pandey S.P."/>
            <person name="Timmermann B."/>
            <person name="Baldwin I.T."/>
        </authorList>
    </citation>
    <scope>NUCLEOTIDE SEQUENCE [LARGE SCALE GENOMIC DNA]</scope>
    <source>
        <strain evidence="1">UT</strain>
    </source>
</reference>
<keyword evidence="2" id="KW-1185">Reference proteome</keyword>
<dbReference type="Proteomes" id="UP000187609">
    <property type="component" value="Unassembled WGS sequence"/>
</dbReference>
<accession>A0A1J6KGF6</accession>
<gene>
    <name evidence="1" type="ORF">A4A49_63377</name>
</gene>
<comment type="caution">
    <text evidence="1">The sequence shown here is derived from an EMBL/GenBank/DDBJ whole genome shotgun (WGS) entry which is preliminary data.</text>
</comment>